<organism evidence="2 3">
    <name type="scientific">Delftia lacustris</name>
    <dbReference type="NCBI Taxonomy" id="558537"/>
    <lineage>
        <taxon>Bacteria</taxon>
        <taxon>Pseudomonadati</taxon>
        <taxon>Pseudomonadota</taxon>
        <taxon>Betaproteobacteria</taxon>
        <taxon>Burkholderiales</taxon>
        <taxon>Comamonadaceae</taxon>
        <taxon>Delftia</taxon>
    </lineage>
</organism>
<dbReference type="Proteomes" id="UP000183417">
    <property type="component" value="Unassembled WGS sequence"/>
</dbReference>
<keyword evidence="2" id="KW-0238">DNA-binding</keyword>
<dbReference type="PRINTS" id="PR00598">
    <property type="entry name" value="HTHMARR"/>
</dbReference>
<dbReference type="GO" id="GO:0003700">
    <property type="term" value="F:DNA-binding transcription factor activity"/>
    <property type="evidence" value="ECO:0007669"/>
    <property type="project" value="InterPro"/>
</dbReference>
<dbReference type="PROSITE" id="PS50995">
    <property type="entry name" value="HTH_MARR_2"/>
    <property type="match status" value="1"/>
</dbReference>
<dbReference type="GO" id="GO:0006950">
    <property type="term" value="P:response to stress"/>
    <property type="evidence" value="ECO:0007669"/>
    <property type="project" value="TreeGrafter"/>
</dbReference>
<protein>
    <submittedName>
        <fullName evidence="2">DNA-binding transcriptional regulator, MarR family</fullName>
    </submittedName>
</protein>
<dbReference type="Pfam" id="PF12802">
    <property type="entry name" value="MarR_2"/>
    <property type="match status" value="1"/>
</dbReference>
<dbReference type="RefSeq" id="WP_016449686.1">
    <property type="nucleotide sequence ID" value="NZ_CP069318.1"/>
</dbReference>
<dbReference type="EMBL" id="FNPE01000007">
    <property type="protein sequence ID" value="SDY69058.1"/>
    <property type="molecule type" value="Genomic_DNA"/>
</dbReference>
<dbReference type="Gene3D" id="1.10.10.10">
    <property type="entry name" value="Winged helix-like DNA-binding domain superfamily/Winged helix DNA-binding domain"/>
    <property type="match status" value="1"/>
</dbReference>
<accession>A0A1H3LYH0</accession>
<dbReference type="PANTHER" id="PTHR33164">
    <property type="entry name" value="TRANSCRIPTIONAL REGULATOR, MARR FAMILY"/>
    <property type="match status" value="1"/>
</dbReference>
<feature type="domain" description="HTH marR-type" evidence="1">
    <location>
        <begin position="7"/>
        <end position="143"/>
    </location>
</feature>
<gene>
    <name evidence="2" type="ORF">SAMN05421547_10726</name>
</gene>
<dbReference type="PANTHER" id="PTHR33164:SF57">
    <property type="entry name" value="MARR-FAMILY TRANSCRIPTIONAL REGULATOR"/>
    <property type="match status" value="1"/>
</dbReference>
<reference evidence="2 3" key="1">
    <citation type="submission" date="2016-10" db="EMBL/GenBank/DDBJ databases">
        <authorList>
            <person name="de Groot N.N."/>
        </authorList>
    </citation>
    <scope>NUCLEOTIDE SEQUENCE [LARGE SCALE GENOMIC DNA]</scope>
    <source>
        <strain evidence="2 3">LMG 24775</strain>
    </source>
</reference>
<evidence type="ECO:0000313" key="3">
    <source>
        <dbReference type="Proteomes" id="UP000183417"/>
    </source>
</evidence>
<dbReference type="AlphaFoldDB" id="A0A1H3LYH0"/>
<proteinExistence type="predicted"/>
<dbReference type="GeneID" id="94694093"/>
<evidence type="ECO:0000259" key="1">
    <source>
        <dbReference type="PROSITE" id="PS50995"/>
    </source>
</evidence>
<name>A0A1H3LYH0_9BURK</name>
<dbReference type="SMART" id="SM00347">
    <property type="entry name" value="HTH_MARR"/>
    <property type="match status" value="1"/>
</dbReference>
<sequence length="146" mass="16394">MKSALQQNFLMQQLGHCTRLAHATVRPHYAKHMLALDLKPSEFAVLSLISANPGASQRQIAETVMISQPNMAALMERLQVRGLLRREADPADRRLSLLYLTAEGERLHEKAAAQVEILEQEASRMLSAEDKQQLLRLLHKMIDCAG</sequence>
<dbReference type="InterPro" id="IPR036388">
    <property type="entry name" value="WH-like_DNA-bd_sf"/>
</dbReference>
<evidence type="ECO:0000313" key="2">
    <source>
        <dbReference type="EMBL" id="SDY69058.1"/>
    </source>
</evidence>
<dbReference type="InterPro" id="IPR036390">
    <property type="entry name" value="WH_DNA-bd_sf"/>
</dbReference>
<dbReference type="InterPro" id="IPR000835">
    <property type="entry name" value="HTH_MarR-typ"/>
</dbReference>
<dbReference type="SUPFAM" id="SSF46785">
    <property type="entry name" value="Winged helix' DNA-binding domain"/>
    <property type="match status" value="1"/>
</dbReference>
<dbReference type="InterPro" id="IPR039422">
    <property type="entry name" value="MarR/SlyA-like"/>
</dbReference>
<dbReference type="GO" id="GO:0003677">
    <property type="term" value="F:DNA binding"/>
    <property type="evidence" value="ECO:0007669"/>
    <property type="project" value="UniProtKB-KW"/>
</dbReference>